<proteinExistence type="predicted"/>
<sequence>MKGLRSHFVFSRNQQNGVFLLVLIVLVLQGVYYFMDSNAGNAISAEDEEIERFQKQIDSIRTAKAAADTLKIFPFNPNYITDYRGYILGMNLEEIDRLHKYRAGDKWVNSA</sequence>
<feature type="transmembrane region" description="Helical" evidence="1">
    <location>
        <begin position="16"/>
        <end position="35"/>
    </location>
</feature>
<accession>A0A1I4Y6R4</accession>
<keyword evidence="1" id="KW-0472">Membrane</keyword>
<dbReference type="Proteomes" id="UP000199153">
    <property type="component" value="Unassembled WGS sequence"/>
</dbReference>
<dbReference type="RefSeq" id="WP_245760372.1">
    <property type="nucleotide sequence ID" value="NZ_FOVL01000002.1"/>
</dbReference>
<dbReference type="EMBL" id="FOVL01000002">
    <property type="protein sequence ID" value="SFN33766.1"/>
    <property type="molecule type" value="Genomic_DNA"/>
</dbReference>
<gene>
    <name evidence="2" type="ORF">SAMN05660413_00576</name>
</gene>
<evidence type="ECO:0000313" key="2">
    <source>
        <dbReference type="EMBL" id="SFN33766.1"/>
    </source>
</evidence>
<keyword evidence="1" id="KW-0812">Transmembrane</keyword>
<protein>
    <submittedName>
        <fullName evidence="2">Uncharacterized protein</fullName>
    </submittedName>
</protein>
<evidence type="ECO:0000256" key="1">
    <source>
        <dbReference type="SAM" id="Phobius"/>
    </source>
</evidence>
<organism evidence="2 3">
    <name type="scientific">Salegentibacter flavus</name>
    <dbReference type="NCBI Taxonomy" id="287099"/>
    <lineage>
        <taxon>Bacteria</taxon>
        <taxon>Pseudomonadati</taxon>
        <taxon>Bacteroidota</taxon>
        <taxon>Flavobacteriia</taxon>
        <taxon>Flavobacteriales</taxon>
        <taxon>Flavobacteriaceae</taxon>
        <taxon>Salegentibacter</taxon>
    </lineage>
</organism>
<dbReference type="AlphaFoldDB" id="A0A1I4Y6R4"/>
<keyword evidence="3" id="KW-1185">Reference proteome</keyword>
<evidence type="ECO:0000313" key="3">
    <source>
        <dbReference type="Proteomes" id="UP000199153"/>
    </source>
</evidence>
<dbReference type="STRING" id="287099.SAMN05660413_00576"/>
<name>A0A1I4Y6R4_9FLAO</name>
<reference evidence="2 3" key="1">
    <citation type="submission" date="2016-10" db="EMBL/GenBank/DDBJ databases">
        <authorList>
            <person name="de Groot N.N."/>
        </authorList>
    </citation>
    <scope>NUCLEOTIDE SEQUENCE [LARGE SCALE GENOMIC DNA]</scope>
    <source>
        <strain evidence="2 3">DSM 17794</strain>
    </source>
</reference>
<keyword evidence="1" id="KW-1133">Transmembrane helix</keyword>